<dbReference type="OrthoDB" id="64462at2157"/>
<accession>A0A166FHN2</accession>
<dbReference type="Proteomes" id="UP000077275">
    <property type="component" value="Unassembled WGS sequence"/>
</dbReference>
<gene>
    <name evidence="1" type="ORF">MBCUT_01620</name>
</gene>
<dbReference type="STRING" id="47311.MBCUT_01620"/>
<reference evidence="1 2" key="1">
    <citation type="submission" date="2016-04" db="EMBL/GenBank/DDBJ databases">
        <title>Genome sequence of Methanobrevibacter cuticularis DSM 11139.</title>
        <authorList>
            <person name="Poehlein A."/>
            <person name="Seedorf H."/>
            <person name="Daniel R."/>
        </authorList>
    </citation>
    <scope>NUCLEOTIDE SEQUENCE [LARGE SCALE GENOMIC DNA]</scope>
    <source>
        <strain evidence="1 2">DSM 11139</strain>
    </source>
</reference>
<dbReference type="InterPro" id="IPR014515">
    <property type="entry name" value="UCP921964"/>
</dbReference>
<comment type="caution">
    <text evidence="1">The sequence shown here is derived from an EMBL/GenBank/DDBJ whole genome shotgun (WGS) entry which is preliminary data.</text>
</comment>
<dbReference type="AlphaFoldDB" id="A0A166FHN2"/>
<dbReference type="RefSeq" id="WP_067257529.1">
    <property type="nucleotide sequence ID" value="NZ_LWMW01000022.1"/>
</dbReference>
<protein>
    <recommendedName>
        <fullName evidence="3">DUF2120 domain-containing protein</fullName>
    </recommendedName>
</protein>
<sequence>MVKLHKIAGKVIEHLEAFKGSRAAMDSEMILIVRGTSSQKIAISEMGKKLEEILEILEGTEVDSVSEEASKLINRMDEQIRSNITINGDTDSNGIMRMKKSLEELNLAVEFKLMNLAHAGVFVVIWKDKADVGPIFVEVVVSDDEKE</sequence>
<dbReference type="EMBL" id="LWMW01000022">
    <property type="protein sequence ID" value="KZX17684.1"/>
    <property type="molecule type" value="Genomic_DNA"/>
</dbReference>
<evidence type="ECO:0000313" key="1">
    <source>
        <dbReference type="EMBL" id="KZX17684.1"/>
    </source>
</evidence>
<keyword evidence="2" id="KW-1185">Reference proteome</keyword>
<organism evidence="1 2">
    <name type="scientific">Methanobrevibacter cuticularis</name>
    <dbReference type="NCBI Taxonomy" id="47311"/>
    <lineage>
        <taxon>Archaea</taxon>
        <taxon>Methanobacteriati</taxon>
        <taxon>Methanobacteriota</taxon>
        <taxon>Methanomada group</taxon>
        <taxon>Methanobacteria</taxon>
        <taxon>Methanobacteriales</taxon>
        <taxon>Methanobacteriaceae</taxon>
        <taxon>Methanobrevibacter</taxon>
    </lineage>
</organism>
<evidence type="ECO:0008006" key="3">
    <source>
        <dbReference type="Google" id="ProtNLM"/>
    </source>
</evidence>
<dbReference type="Pfam" id="PF09893">
    <property type="entry name" value="DUF2120"/>
    <property type="match status" value="1"/>
</dbReference>
<dbReference type="PATRIC" id="fig|47311.3.peg.170"/>
<name>A0A166FHN2_9EURY</name>
<dbReference type="PIRSF" id="PIRSF021964">
    <property type="entry name" value="UCP921964"/>
    <property type="match status" value="1"/>
</dbReference>
<evidence type="ECO:0000313" key="2">
    <source>
        <dbReference type="Proteomes" id="UP000077275"/>
    </source>
</evidence>
<proteinExistence type="predicted"/>